<feature type="transmembrane region" description="Helical" evidence="2">
    <location>
        <begin position="947"/>
        <end position="966"/>
    </location>
</feature>
<reference evidence="3 4" key="1">
    <citation type="submission" date="2019-06" db="EMBL/GenBank/DDBJ databases">
        <title>Whole genome sequence for Rhodospirillaceae sp. R148.</title>
        <authorList>
            <person name="Wang G."/>
        </authorList>
    </citation>
    <scope>NUCLEOTIDE SEQUENCE [LARGE SCALE GENOMIC DNA]</scope>
    <source>
        <strain evidence="3 4">R148</strain>
    </source>
</reference>
<dbReference type="InterPro" id="IPR014600">
    <property type="entry name" value="UCP035905_mem"/>
</dbReference>
<feature type="transmembrane region" description="Helical" evidence="2">
    <location>
        <begin position="621"/>
        <end position="641"/>
    </location>
</feature>
<name>A0A545TG78_9PROT</name>
<keyword evidence="2" id="KW-0812">Transmembrane</keyword>
<dbReference type="Pfam" id="PF10101">
    <property type="entry name" value="DUF2339"/>
    <property type="match status" value="1"/>
</dbReference>
<feature type="transmembrane region" description="Helical" evidence="2">
    <location>
        <begin position="589"/>
        <end position="609"/>
    </location>
</feature>
<feature type="transmembrane region" description="Helical" evidence="2">
    <location>
        <begin position="675"/>
        <end position="698"/>
    </location>
</feature>
<feature type="transmembrane region" description="Helical" evidence="2">
    <location>
        <begin position="920"/>
        <end position="940"/>
    </location>
</feature>
<feature type="transmembrane region" description="Helical" evidence="2">
    <location>
        <begin position="415"/>
        <end position="432"/>
    </location>
</feature>
<proteinExistence type="predicted"/>
<feature type="transmembrane region" description="Helical" evidence="2">
    <location>
        <begin position="453"/>
        <end position="474"/>
    </location>
</feature>
<feature type="transmembrane region" description="Helical" evidence="2">
    <location>
        <begin position="503"/>
        <end position="519"/>
    </location>
</feature>
<feature type="transmembrane region" description="Helical" evidence="2">
    <location>
        <begin position="783"/>
        <end position="801"/>
    </location>
</feature>
<feature type="transmembrane region" description="Helical" evidence="2">
    <location>
        <begin position="718"/>
        <end position="735"/>
    </location>
</feature>
<feature type="transmembrane region" description="Helical" evidence="2">
    <location>
        <begin position="972"/>
        <end position="991"/>
    </location>
</feature>
<gene>
    <name evidence="3" type="ORF">FKG95_21550</name>
</gene>
<keyword evidence="2" id="KW-1133">Transmembrane helix</keyword>
<keyword evidence="2" id="KW-0472">Membrane</keyword>
<evidence type="ECO:0000256" key="1">
    <source>
        <dbReference type="SAM" id="MobiDB-lite"/>
    </source>
</evidence>
<evidence type="ECO:0000256" key="2">
    <source>
        <dbReference type="SAM" id="Phobius"/>
    </source>
</evidence>
<feature type="transmembrane region" description="Helical" evidence="2">
    <location>
        <begin position="813"/>
        <end position="832"/>
    </location>
</feature>
<sequence length="1016" mass="109199">MFNYALCSTSLQDNTVLTLGNIAVFDSIGILIIFALLFLLASSIASWVALSRAGHLRSEVLLLKKRIDELLQDLPGAEQDPAQRDRSQTAATDAAPDRAQDPNPAEPGTPSIGERTGTMVPKLSDQAKDPAENPQPAASEAPKGVWTNQPSQPASGAASETPSREEPETDAAGKPGDVWTNAGAPPAAAVETPGQEARSAGDERIAARQMGVDFEPEKQSFEHNFGARLPVWIGGIAFALGGLFLVKYSIDNNLLSPFVRVLLGGLLGLGLLAAGDIVRKRPNFANGRRIAQSLSGAGIAVLYLAVYAATSLYGLLSPTVGFIGMAAVTATGIMLSLRYGKPIALLGLVFGFITPALIQSDTPSALILFAYLIVLSAGAMALIRQQGWWDLALPTLAASLGWALLWIVSSFGDDMLVVGFFLIAIAGLVAFFNQGHHSKAANAWAPEFDQRTAFGYLGVGGATVAMATGVGLAGYGLTEWGLTAILAIGGIYLAYSDDRQYRLIPWISLAATSLLLFLWKENDLALYAGTLIGFAAIYAASGYALLWKADNAVPWAGLTAATSLGFYLLGYFKLHLAPASPETAVDSTLFWGGLALALAAIAIYSVRRVQEHFRAEAQKEYLLAIFAVAATAFVSLAMTVLLDEKNLPLAFAAEVLAVAWISRRAEIAVLRPVTGILAVIFGGLLVPQILLLVQLTAFSLIELKLPLQASVPLVEQPLIRLGLPALFFIGAATLLRQKADDWLVRGLEIAAIALGAVMGYYLTRHVMNVDANVLYVKAGFLERGIITNVLFFYGLFCFWAGRRFLRASVSWSGAVLCAVALFRIGYFDLFLYNPIWSNQEVVGWPVLNALILPFGLPILWCLLTAREMAFLSKSERTEYWARFLKPVALFLAFTWVTLMIRQGFQGSFLDSFVAGDAEVYSYSVAWILFGIGLLVAGIVTKDQSLRYASLAVTLLAVGKVFLYDTAELEGLYRIFSFFGLGFSLLGLSYVYTRFVFGGKEHAGGEISSEKPSGNPR</sequence>
<feature type="region of interest" description="Disordered" evidence="1">
    <location>
        <begin position="75"/>
        <end position="202"/>
    </location>
</feature>
<dbReference type="InterPro" id="IPR019286">
    <property type="entry name" value="DUF2339_TM"/>
</dbReference>
<feature type="transmembrane region" description="Helical" evidence="2">
    <location>
        <begin position="315"/>
        <end position="335"/>
    </location>
</feature>
<comment type="caution">
    <text evidence="3">The sequence shown here is derived from an EMBL/GenBank/DDBJ whole genome shotgun (WGS) entry which is preliminary data.</text>
</comment>
<feature type="transmembrane region" description="Helical" evidence="2">
    <location>
        <begin position="647"/>
        <end position="663"/>
    </location>
</feature>
<protein>
    <submittedName>
        <fullName evidence="3">DUF2339 domain-containing protein</fullName>
    </submittedName>
</protein>
<feature type="transmembrane region" description="Helical" evidence="2">
    <location>
        <begin position="290"/>
        <end position="309"/>
    </location>
</feature>
<dbReference type="EMBL" id="VHSH01000008">
    <property type="protein sequence ID" value="TQV76223.1"/>
    <property type="molecule type" value="Genomic_DNA"/>
</dbReference>
<evidence type="ECO:0000313" key="4">
    <source>
        <dbReference type="Proteomes" id="UP000315252"/>
    </source>
</evidence>
<organism evidence="3 4">
    <name type="scientific">Denitrobaculum tricleocarpae</name>
    <dbReference type="NCBI Taxonomy" id="2591009"/>
    <lineage>
        <taxon>Bacteria</taxon>
        <taxon>Pseudomonadati</taxon>
        <taxon>Pseudomonadota</taxon>
        <taxon>Alphaproteobacteria</taxon>
        <taxon>Rhodospirillales</taxon>
        <taxon>Rhodospirillaceae</taxon>
        <taxon>Denitrobaculum</taxon>
    </lineage>
</organism>
<dbReference type="OrthoDB" id="5422830at2"/>
<feature type="transmembrane region" description="Helical" evidence="2">
    <location>
        <begin position="364"/>
        <end position="384"/>
    </location>
</feature>
<feature type="compositionally biased region" description="Polar residues" evidence="1">
    <location>
        <begin position="146"/>
        <end position="161"/>
    </location>
</feature>
<dbReference type="PIRSF" id="PIRSF035905">
    <property type="entry name" value="UCP035905_mp"/>
    <property type="match status" value="1"/>
</dbReference>
<feature type="transmembrane region" description="Helical" evidence="2">
    <location>
        <begin position="525"/>
        <end position="545"/>
    </location>
</feature>
<feature type="transmembrane region" description="Helical" evidence="2">
    <location>
        <begin position="28"/>
        <end position="50"/>
    </location>
</feature>
<feature type="transmembrane region" description="Helical" evidence="2">
    <location>
        <begin position="844"/>
        <end position="863"/>
    </location>
</feature>
<keyword evidence="4" id="KW-1185">Reference proteome</keyword>
<accession>A0A545TG78</accession>
<dbReference type="PANTHER" id="PTHR38434:SF1">
    <property type="entry name" value="BLL2549 PROTEIN"/>
    <property type="match status" value="1"/>
</dbReference>
<feature type="transmembrane region" description="Helical" evidence="2">
    <location>
        <begin position="229"/>
        <end position="246"/>
    </location>
</feature>
<feature type="transmembrane region" description="Helical" evidence="2">
    <location>
        <begin position="480"/>
        <end position="496"/>
    </location>
</feature>
<feature type="transmembrane region" description="Helical" evidence="2">
    <location>
        <begin position="742"/>
        <end position="763"/>
    </location>
</feature>
<feature type="transmembrane region" description="Helical" evidence="2">
    <location>
        <begin position="342"/>
        <end position="358"/>
    </location>
</feature>
<feature type="transmembrane region" description="Helical" evidence="2">
    <location>
        <begin position="883"/>
        <end position="900"/>
    </location>
</feature>
<dbReference type="Proteomes" id="UP000315252">
    <property type="component" value="Unassembled WGS sequence"/>
</dbReference>
<feature type="transmembrane region" description="Helical" evidence="2">
    <location>
        <begin position="552"/>
        <end position="569"/>
    </location>
</feature>
<dbReference type="AlphaFoldDB" id="A0A545TG78"/>
<feature type="transmembrane region" description="Helical" evidence="2">
    <location>
        <begin position="391"/>
        <end position="409"/>
    </location>
</feature>
<feature type="transmembrane region" description="Helical" evidence="2">
    <location>
        <begin position="258"/>
        <end position="278"/>
    </location>
</feature>
<evidence type="ECO:0000313" key="3">
    <source>
        <dbReference type="EMBL" id="TQV76223.1"/>
    </source>
</evidence>
<dbReference type="PANTHER" id="PTHR38434">
    <property type="entry name" value="BLL2549 PROTEIN"/>
    <property type="match status" value="1"/>
</dbReference>